<evidence type="ECO:0000256" key="5">
    <source>
        <dbReference type="SAM" id="SignalP"/>
    </source>
</evidence>
<comment type="subcellular location">
    <subcellularLocation>
        <location evidence="1">Secreted</location>
    </subcellularLocation>
</comment>
<sequence length="308" mass="34137">MKTGLFLYGALFAAAVTHAQETSKNAVKQSDVNNLYSGSSNSVEQVYTSPKRAPVPDLAPPTVIYVSPPVHTYAPTPAPSTPSTPSVMKSIKHDQVQPFQQVVGDDSPTAVAALKFKPQLHISSGCHSYPAVNTVGEFSGGLKPTGHDNGKCKGSGYGSQVYGRSAWHQDKWAIMYVWYFPKDNRDDDRHDWEHIVVWLDNPAVANQKLLAVSLWNGRKSDYWTLAIPGPVFVDGSSVKLDYGKANKDERTLSLTHLAGEFQPLIMWGQMSEKARTTFNTVLWRKEFMPLSDSCFEQHLKKAYDFVEG</sequence>
<evidence type="ECO:0000256" key="4">
    <source>
        <dbReference type="ARBA" id="ARBA00023026"/>
    </source>
</evidence>
<dbReference type="EMBL" id="JQ027044">
    <property type="protein sequence ID" value="AEZ06585.1"/>
    <property type="molecule type" value="mRNA"/>
</dbReference>
<evidence type="ECO:0000256" key="3">
    <source>
        <dbReference type="ARBA" id="ARBA00022525"/>
    </source>
</evidence>
<keyword evidence="3" id="KW-0964">Secreted</keyword>
<dbReference type="AlphaFoldDB" id="H6W1C3"/>
<dbReference type="VEuPathDB" id="FungiDB:HpaG814846"/>
<organism evidence="6">
    <name type="scientific">Hyaloperonospora arabidopsidis</name>
    <name type="common">Peronospora arabidopsidis</name>
    <dbReference type="NCBI Taxonomy" id="272952"/>
    <lineage>
        <taxon>Eukaryota</taxon>
        <taxon>Sar</taxon>
        <taxon>Stramenopiles</taxon>
        <taxon>Oomycota</taxon>
        <taxon>Peronosporomycetes</taxon>
        <taxon>Peronosporales</taxon>
        <taxon>Peronosporaceae</taxon>
        <taxon>Hyaloperonospora</taxon>
    </lineage>
</organism>
<name>H6W1C3_HYAAB</name>
<proteinExistence type="evidence at transcript level"/>
<keyword evidence="4" id="KW-0843">Virulence</keyword>
<dbReference type="Pfam" id="PF05630">
    <property type="entry name" value="NPP1"/>
    <property type="match status" value="1"/>
</dbReference>
<protein>
    <submittedName>
        <fullName evidence="6">Nep1-like protein</fullName>
    </submittedName>
</protein>
<dbReference type="InterPro" id="IPR008701">
    <property type="entry name" value="NPP1"/>
</dbReference>
<feature type="signal peptide" evidence="5">
    <location>
        <begin position="1"/>
        <end position="19"/>
    </location>
</feature>
<evidence type="ECO:0000313" key="6">
    <source>
        <dbReference type="EMBL" id="AEZ06585.1"/>
    </source>
</evidence>
<dbReference type="GO" id="GO:0005576">
    <property type="term" value="C:extracellular region"/>
    <property type="evidence" value="ECO:0007669"/>
    <property type="project" value="UniProtKB-SubCell"/>
</dbReference>
<comment type="similarity">
    <text evidence="2">Belongs to the Necrosis inducing protein (NPP1) family.</text>
</comment>
<evidence type="ECO:0000256" key="1">
    <source>
        <dbReference type="ARBA" id="ARBA00004613"/>
    </source>
</evidence>
<evidence type="ECO:0000256" key="2">
    <source>
        <dbReference type="ARBA" id="ARBA00009520"/>
    </source>
</evidence>
<reference evidence="6" key="1">
    <citation type="journal article" date="2012" name="Mol. Plant Microbe Interact.">
        <title>Nontoxic Nep1-like proteins of the downy mildew pathogen Hyaloperonospora arabidopsidis: repression of necrosis-inducing activity by a surface-exposed region.</title>
        <authorList>
            <person name="Cabral A."/>
            <person name="Oome S."/>
            <person name="Sander N."/>
            <person name="Kufner I."/>
            <person name="Nurnberger T."/>
            <person name="Van den Ackerveken G."/>
        </authorList>
    </citation>
    <scope>NUCLEOTIDE SEQUENCE</scope>
    <source>
        <strain evidence="6">Emoy2</strain>
    </source>
</reference>
<keyword evidence="5" id="KW-0732">Signal</keyword>
<accession>H6W1C3</accession>
<dbReference type="PANTHER" id="PTHR33657:SF8">
    <property type="entry name" value="DOMAIN PROTEIN, PUTATIVE (AFU_ORTHOLOGUE AFUA_5G00600)-RELATED"/>
    <property type="match status" value="1"/>
</dbReference>
<gene>
    <name evidence="6" type="primary">NLP9</name>
</gene>
<dbReference type="PANTHER" id="PTHR33657">
    <property type="entry name" value="DOMAIN PROTEIN, PUTATIVE (AFU_ORTHOLOGUE AFUA_5G00600)-RELATED"/>
    <property type="match status" value="1"/>
</dbReference>
<feature type="chain" id="PRO_5003608084" evidence="5">
    <location>
        <begin position="20"/>
        <end position="308"/>
    </location>
</feature>